<comment type="caution">
    <text evidence="11">The sequence shown here is derived from an EMBL/GenBank/DDBJ whole genome shotgun (WGS) entry which is preliminary data.</text>
</comment>
<keyword evidence="12" id="KW-1185">Reference proteome</keyword>
<comment type="similarity">
    <text evidence="2 8 9">Belongs to the universal ribosomal protein uS5 family.</text>
</comment>
<comment type="function">
    <text evidence="8">With S4 and S12 plays an important role in translational accuracy.</text>
</comment>
<dbReference type="PROSITE" id="PS00585">
    <property type="entry name" value="RIBOSOMAL_S5"/>
    <property type="match status" value="1"/>
</dbReference>
<evidence type="ECO:0000256" key="4">
    <source>
        <dbReference type="ARBA" id="ARBA00022884"/>
    </source>
</evidence>
<dbReference type="SUPFAM" id="SSF54768">
    <property type="entry name" value="dsRNA-binding domain-like"/>
    <property type="match status" value="1"/>
</dbReference>
<dbReference type="InterPro" id="IPR020568">
    <property type="entry name" value="Ribosomal_Su5_D2-typ_SF"/>
</dbReference>
<keyword evidence="4 8" id="KW-0694">RNA-binding</keyword>
<dbReference type="HAMAP" id="MF_01307_B">
    <property type="entry name" value="Ribosomal_uS5_B"/>
    <property type="match status" value="1"/>
</dbReference>
<dbReference type="Gene3D" id="3.30.230.10">
    <property type="match status" value="1"/>
</dbReference>
<dbReference type="EMBL" id="JARJFB010000004">
    <property type="protein sequence ID" value="MEA0970174.1"/>
    <property type="molecule type" value="Genomic_DNA"/>
</dbReference>
<gene>
    <name evidence="8" type="primary">rpsE</name>
    <name evidence="11" type="ORF">Megvenef_00126</name>
</gene>
<sequence length="169" mass="17737">MSKNTDSVVEDLVHVNRVTKVVKGGRNFSFAAIVIVGDENGRVGYGNGKAKEVTEARAKATKDARNNMITVPLYKGRTIHHDVIGKSGAAKVLLRRAAPGTGVIAGGPLRSIFGRLGIEDIVAKSLGSSSPNAMIAATFNALKNLSSPKDIAARRDKNISELSVNSSGI</sequence>
<dbReference type="Pfam" id="PF03719">
    <property type="entry name" value="Ribosomal_S5_C"/>
    <property type="match status" value="1"/>
</dbReference>
<accession>A0ABU5NAH7</accession>
<evidence type="ECO:0000313" key="11">
    <source>
        <dbReference type="EMBL" id="MEA0970174.1"/>
    </source>
</evidence>
<keyword evidence="6 8" id="KW-0687">Ribonucleoprotein</keyword>
<name>A0ABU5NAH7_9RICK</name>
<dbReference type="InterPro" id="IPR013810">
    <property type="entry name" value="Ribosomal_uS5_N"/>
</dbReference>
<organism evidence="11 12">
    <name type="scientific">Candidatus Megaera venefica</name>
    <dbReference type="NCBI Taxonomy" id="2055910"/>
    <lineage>
        <taxon>Bacteria</taxon>
        <taxon>Pseudomonadati</taxon>
        <taxon>Pseudomonadota</taxon>
        <taxon>Alphaproteobacteria</taxon>
        <taxon>Rickettsiales</taxon>
        <taxon>Rickettsiaceae</taxon>
        <taxon>Candidatus Megaera</taxon>
    </lineage>
</organism>
<evidence type="ECO:0000256" key="1">
    <source>
        <dbReference type="ARBA" id="ARBA00003093"/>
    </source>
</evidence>
<reference evidence="11 12" key="1">
    <citation type="submission" date="2023-03" db="EMBL/GenBank/DDBJ databases">
        <title>Host association and intracellularity evolved multiple times independently in the Rickettsiales.</title>
        <authorList>
            <person name="Castelli M."/>
            <person name="Nardi T."/>
            <person name="Gammuto L."/>
            <person name="Bellinzona G."/>
            <person name="Sabaneyeva E."/>
            <person name="Potekhin A."/>
            <person name="Serra V."/>
            <person name="Petroni G."/>
            <person name="Sassera D."/>
        </authorList>
    </citation>
    <scope>NUCLEOTIDE SEQUENCE [LARGE SCALE GENOMIC DNA]</scope>
    <source>
        <strain evidence="11 12">Sr 2-6</strain>
    </source>
</reference>
<comment type="domain">
    <text evidence="8">The N-terminal domain interacts with the head of the 30S subunit; the C-terminal domain interacts with the body and contacts protein S4. The interaction surface between S4 and S5 is involved in control of translational fidelity.</text>
</comment>
<comment type="subunit">
    <text evidence="8">Part of the 30S ribosomal subunit. Contacts proteins S4 and S8.</text>
</comment>
<dbReference type="Proteomes" id="UP001291687">
    <property type="component" value="Unassembled WGS sequence"/>
</dbReference>
<comment type="function">
    <text evidence="1 8">Located at the back of the 30S subunit body where it stabilizes the conformation of the head with respect to the body.</text>
</comment>
<dbReference type="PROSITE" id="PS50881">
    <property type="entry name" value="S5_DSRBD"/>
    <property type="match status" value="1"/>
</dbReference>
<dbReference type="InterPro" id="IPR000851">
    <property type="entry name" value="Ribosomal_uS5"/>
</dbReference>
<dbReference type="InterPro" id="IPR005712">
    <property type="entry name" value="Ribosomal_uS5_bac-type"/>
</dbReference>
<dbReference type="SUPFAM" id="SSF54211">
    <property type="entry name" value="Ribosomal protein S5 domain 2-like"/>
    <property type="match status" value="1"/>
</dbReference>
<evidence type="ECO:0000256" key="8">
    <source>
        <dbReference type="HAMAP-Rule" id="MF_01307"/>
    </source>
</evidence>
<evidence type="ECO:0000259" key="10">
    <source>
        <dbReference type="PROSITE" id="PS50881"/>
    </source>
</evidence>
<keyword evidence="3 8" id="KW-0699">rRNA-binding</keyword>
<dbReference type="Gene3D" id="3.30.160.20">
    <property type="match status" value="1"/>
</dbReference>
<dbReference type="PANTHER" id="PTHR48277">
    <property type="entry name" value="MITOCHONDRIAL RIBOSOMAL PROTEIN S5"/>
    <property type="match status" value="1"/>
</dbReference>
<evidence type="ECO:0000256" key="2">
    <source>
        <dbReference type="ARBA" id="ARBA00008945"/>
    </source>
</evidence>
<dbReference type="InterPro" id="IPR014721">
    <property type="entry name" value="Ribsml_uS5_D2-typ_fold_subgr"/>
</dbReference>
<evidence type="ECO:0000256" key="3">
    <source>
        <dbReference type="ARBA" id="ARBA00022730"/>
    </source>
</evidence>
<proteinExistence type="inferred from homology"/>
<dbReference type="GO" id="GO:0005840">
    <property type="term" value="C:ribosome"/>
    <property type="evidence" value="ECO:0007669"/>
    <property type="project" value="UniProtKB-KW"/>
</dbReference>
<dbReference type="InterPro" id="IPR005324">
    <property type="entry name" value="Ribosomal_uS5_C"/>
</dbReference>
<dbReference type="NCBIfam" id="TIGR01021">
    <property type="entry name" value="rpsE_bact"/>
    <property type="match status" value="1"/>
</dbReference>
<evidence type="ECO:0000256" key="6">
    <source>
        <dbReference type="ARBA" id="ARBA00023274"/>
    </source>
</evidence>
<dbReference type="InterPro" id="IPR018192">
    <property type="entry name" value="Ribosomal_uS5_N_CS"/>
</dbReference>
<dbReference type="RefSeq" id="WP_322776081.1">
    <property type="nucleotide sequence ID" value="NZ_JARJFB010000004.1"/>
</dbReference>
<evidence type="ECO:0000256" key="5">
    <source>
        <dbReference type="ARBA" id="ARBA00022980"/>
    </source>
</evidence>
<protein>
    <recommendedName>
        <fullName evidence="7 8">Small ribosomal subunit protein uS5</fullName>
    </recommendedName>
</protein>
<evidence type="ECO:0000256" key="7">
    <source>
        <dbReference type="ARBA" id="ARBA00035255"/>
    </source>
</evidence>
<keyword evidence="5 8" id="KW-0689">Ribosomal protein</keyword>
<evidence type="ECO:0000313" key="12">
    <source>
        <dbReference type="Proteomes" id="UP001291687"/>
    </source>
</evidence>
<dbReference type="PANTHER" id="PTHR48277:SF1">
    <property type="entry name" value="MITOCHONDRIAL RIBOSOMAL PROTEIN S5"/>
    <property type="match status" value="1"/>
</dbReference>
<dbReference type="Pfam" id="PF00333">
    <property type="entry name" value="Ribosomal_S5"/>
    <property type="match status" value="1"/>
</dbReference>
<feature type="domain" description="S5 DRBM" evidence="10">
    <location>
        <begin position="8"/>
        <end position="71"/>
    </location>
</feature>
<evidence type="ECO:0000256" key="9">
    <source>
        <dbReference type="RuleBase" id="RU003823"/>
    </source>
</evidence>